<dbReference type="Pfam" id="PF10366">
    <property type="entry name" value="Vps39_1"/>
    <property type="match status" value="1"/>
</dbReference>
<dbReference type="OMA" id="FWAPPQL"/>
<comment type="subcellular location">
    <subcellularLocation>
        <location evidence="1">Endomembrane system</location>
        <topology evidence="1">Peripheral membrane protein</topology>
    </subcellularLocation>
</comment>
<dbReference type="PANTHER" id="PTHR12894:SF49">
    <property type="entry name" value="VAM6_VPS39-LIKE PROTEIN"/>
    <property type="match status" value="1"/>
</dbReference>
<gene>
    <name evidence="5" type="ORF">LAFE_0E08350G</name>
</gene>
<dbReference type="AlphaFoldDB" id="A0A1G4MDD9"/>
<organism evidence="5 6">
    <name type="scientific">Lachancea fermentati</name>
    <name type="common">Zygosaccharomyces fermentati</name>
    <dbReference type="NCBI Taxonomy" id="4955"/>
    <lineage>
        <taxon>Eukaryota</taxon>
        <taxon>Fungi</taxon>
        <taxon>Dikarya</taxon>
        <taxon>Ascomycota</taxon>
        <taxon>Saccharomycotina</taxon>
        <taxon>Saccharomycetes</taxon>
        <taxon>Saccharomycetales</taxon>
        <taxon>Saccharomycetaceae</taxon>
        <taxon>Lachancea</taxon>
    </lineage>
</organism>
<evidence type="ECO:0000313" key="6">
    <source>
        <dbReference type="Proteomes" id="UP000190831"/>
    </source>
</evidence>
<keyword evidence="2" id="KW-0472">Membrane</keyword>
<evidence type="ECO:0000259" key="4">
    <source>
        <dbReference type="Pfam" id="PF10366"/>
    </source>
</evidence>
<accession>A0A1G4MDD9</accession>
<dbReference type="EMBL" id="LT598488">
    <property type="protein sequence ID" value="SCW01837.1"/>
    <property type="molecule type" value="Genomic_DNA"/>
</dbReference>
<evidence type="ECO:0000256" key="2">
    <source>
        <dbReference type="ARBA" id="ARBA00023136"/>
    </source>
</evidence>
<comment type="similarity">
    <text evidence="3">Belongs to the VAM6/VPS39 family.</text>
</comment>
<dbReference type="GO" id="GO:0012505">
    <property type="term" value="C:endomembrane system"/>
    <property type="evidence" value="ECO:0007669"/>
    <property type="project" value="UniProtKB-SubCell"/>
</dbReference>
<proteinExistence type="inferred from homology"/>
<name>A0A1G4MDD9_LACFM</name>
<dbReference type="Proteomes" id="UP000190831">
    <property type="component" value="Chromosome E"/>
</dbReference>
<dbReference type="InterPro" id="IPR019452">
    <property type="entry name" value="VPS39/TGF_beta_rcpt-assoc_1"/>
</dbReference>
<sequence>MLKTKFLCRVGDDGITAILPIHESAKLIVSKKSGDVLVYSRDGSGLKLFQTYHKLLHSTHEDLTVNALFYSAGLSTVFAQSEKTIALLNSSNLNQFDKIVDKRGIRQCWVFEKPTRNETSKTVLVYLPKKVSKLKMFIWKGHSFKTVQEATLTSKNELVSSIELGSHGLYITSNIGVYYWRLQDFSLIRVDKIVAPNWPRDLQGALKELEQYVHQSHDSNDANSKTNYSVITRKTSLTSFFQKVENKHKISRARFLFHPDDRRMPVLIDGRTEKLFEISIGESHQPFLTAYDHSSFAQLNREFDRIQFLTTRFLLLSNSHSFRIVDYLNGYNYLDLTINDGIKQIVGTAGTFLIVWTGKDDIELYKLYIMDDSDIPFGEDDSLEIEDNGMVRSLKKIVFCEAILSPDNQLALCEDHNCDDVDGLLDLYALKLRDLTVLWCLRCFEQCNKWFGCRSKEHKTGLRFVGLQELIIKHIFDKFISFLAPPELVISHCFPLDVIRLVDDATTSNYSFNKDENIQSIPPMYINKWCLPYLTDMRRILRNLSREKSIKWSLNNRDIIVGIEFFQVDQHKELDVQSLLTIIDTALFKLYLDYNPVLVGPFTRVENMCDFETVVNELSSHQMIHELVDFYYHRQKHELALSLLTHLEQRVNNSKAPDDFENNIKALIIDYLSKLPDEFLDTIFEYTNWLLQKFPLEKDVIISSVFMNQTTNCSNFNYFKVYDFIDLTDKAVSLRYLEFVIDTFQSQDKKLYMILIRRYLENLGDTRTSRKLHAVLRNTHLYEPRTVYRLLCEVEEKDELDPTQMQSLQILKTYPLKRLGDHERALNILFDKLGNYSLSSSYCNDVYVEDQTMGTKLLMQFFDKILKMTENSNPNSIISFLQEHGSKVDEIKILNKLPKDLLLKDLSQILSHRLKSLSVEKNDLRIKRNLLQVELVDKSYQLNCKLSEYVIVGEERKCFVCHKVLKSNPSDIYFLFDIDNKSVVTHYNCGKSLQETRSLNRTRNSPKKAGEFLKSI</sequence>
<dbReference type="OrthoDB" id="5325112at2759"/>
<dbReference type="GO" id="GO:0034058">
    <property type="term" value="P:endosomal vesicle fusion"/>
    <property type="evidence" value="ECO:0007669"/>
    <property type="project" value="TreeGrafter"/>
</dbReference>
<feature type="domain" description="Vacuolar sorting protein 39/Transforming growth factor beta receptor-associated" evidence="4">
    <location>
        <begin position="583"/>
        <end position="691"/>
    </location>
</feature>
<dbReference type="PANTHER" id="PTHR12894">
    <property type="entry name" value="CNH DOMAIN CONTAINING"/>
    <property type="match status" value="1"/>
</dbReference>
<evidence type="ECO:0000313" key="5">
    <source>
        <dbReference type="EMBL" id="SCW01837.1"/>
    </source>
</evidence>
<dbReference type="STRING" id="4955.A0A1G4MDD9"/>
<protein>
    <submittedName>
        <fullName evidence="5">LAFE_0E08350g1_1</fullName>
    </submittedName>
</protein>
<evidence type="ECO:0000256" key="1">
    <source>
        <dbReference type="ARBA" id="ARBA00004184"/>
    </source>
</evidence>
<dbReference type="GO" id="GO:0000329">
    <property type="term" value="C:fungal-type vacuole membrane"/>
    <property type="evidence" value="ECO:0007669"/>
    <property type="project" value="TreeGrafter"/>
</dbReference>
<dbReference type="InterPro" id="IPR032914">
    <property type="entry name" value="Vam6/VPS39/TRAP1"/>
</dbReference>
<reference evidence="6" key="1">
    <citation type="submission" date="2016-03" db="EMBL/GenBank/DDBJ databases">
        <authorList>
            <person name="Devillers H."/>
        </authorList>
    </citation>
    <scope>NUCLEOTIDE SEQUENCE [LARGE SCALE GENOMIC DNA]</scope>
</reference>
<evidence type="ECO:0000256" key="3">
    <source>
        <dbReference type="ARBA" id="ARBA00038201"/>
    </source>
</evidence>
<dbReference type="GO" id="GO:0006914">
    <property type="term" value="P:autophagy"/>
    <property type="evidence" value="ECO:0007669"/>
    <property type="project" value="TreeGrafter"/>
</dbReference>
<keyword evidence="6" id="KW-1185">Reference proteome</keyword>